<evidence type="ECO:0000313" key="3">
    <source>
        <dbReference type="Proteomes" id="UP000799437"/>
    </source>
</evidence>
<dbReference type="Proteomes" id="UP000799437">
    <property type="component" value="Unassembled WGS sequence"/>
</dbReference>
<gene>
    <name evidence="2" type="ORF">EJ05DRAFT_512330</name>
</gene>
<organism evidence="2 3">
    <name type="scientific">Pseudovirgaria hyperparasitica</name>
    <dbReference type="NCBI Taxonomy" id="470096"/>
    <lineage>
        <taxon>Eukaryota</taxon>
        <taxon>Fungi</taxon>
        <taxon>Dikarya</taxon>
        <taxon>Ascomycota</taxon>
        <taxon>Pezizomycotina</taxon>
        <taxon>Dothideomycetes</taxon>
        <taxon>Dothideomycetes incertae sedis</taxon>
        <taxon>Acrospermales</taxon>
        <taxon>Acrospermaceae</taxon>
        <taxon>Pseudovirgaria</taxon>
    </lineage>
</organism>
<proteinExistence type="predicted"/>
<dbReference type="EMBL" id="ML996575">
    <property type="protein sequence ID" value="KAF2756704.1"/>
    <property type="molecule type" value="Genomic_DNA"/>
</dbReference>
<sequence length="383" mass="42631">MMIPDRSPEIPLLALSTFSFPASSTSSDLRHVETFRYSPIDDSLGNPSVGAARRYAELYHLALTSNGEISPKTKVSFTEDETITERPKLRRISARVGGYRDQDIAAEAASSSLELDQVAEKSEMPPSAALESSTASQYESNNKSRDEVELDCDDTTHQRDPCTDAIYHGLSQASPLILSRPSSTITFSDATSEYHERGPTSSLDSTSSCCIELEHTLTLANALIGSLHADIDMLRLYMRRSDAEIQKLRQTVDYSNEVLGETYNIIHSLEKEISEVVRKLEDGQASGKKGASGSVSGRWSRKFGKAMRGTDLLQKLRDDQNMTAWSMTNLESSLHFGTERTESVSFMALRGFHGKVRENAKDLKSKIEQFIEKVRLCQRLQTR</sequence>
<evidence type="ECO:0000313" key="2">
    <source>
        <dbReference type="EMBL" id="KAF2756704.1"/>
    </source>
</evidence>
<accession>A0A6A6W3U9</accession>
<name>A0A6A6W3U9_9PEZI</name>
<dbReference type="AlphaFoldDB" id="A0A6A6W3U9"/>
<dbReference type="GeneID" id="54489381"/>
<feature type="compositionally biased region" description="Polar residues" evidence="1">
    <location>
        <begin position="130"/>
        <end position="141"/>
    </location>
</feature>
<protein>
    <submittedName>
        <fullName evidence="2">Uncharacterized protein</fullName>
    </submittedName>
</protein>
<evidence type="ECO:0000256" key="1">
    <source>
        <dbReference type="SAM" id="MobiDB-lite"/>
    </source>
</evidence>
<feature type="region of interest" description="Disordered" evidence="1">
    <location>
        <begin position="111"/>
        <end position="155"/>
    </location>
</feature>
<keyword evidence="3" id="KW-1185">Reference proteome</keyword>
<dbReference type="RefSeq" id="XP_033599155.1">
    <property type="nucleotide sequence ID" value="XM_033748327.1"/>
</dbReference>
<reference evidence="2" key="1">
    <citation type="journal article" date="2020" name="Stud. Mycol.">
        <title>101 Dothideomycetes genomes: a test case for predicting lifestyles and emergence of pathogens.</title>
        <authorList>
            <person name="Haridas S."/>
            <person name="Albert R."/>
            <person name="Binder M."/>
            <person name="Bloem J."/>
            <person name="Labutti K."/>
            <person name="Salamov A."/>
            <person name="Andreopoulos B."/>
            <person name="Baker S."/>
            <person name="Barry K."/>
            <person name="Bills G."/>
            <person name="Bluhm B."/>
            <person name="Cannon C."/>
            <person name="Castanera R."/>
            <person name="Culley D."/>
            <person name="Daum C."/>
            <person name="Ezra D."/>
            <person name="Gonzalez J."/>
            <person name="Henrissat B."/>
            <person name="Kuo A."/>
            <person name="Liang C."/>
            <person name="Lipzen A."/>
            <person name="Lutzoni F."/>
            <person name="Magnuson J."/>
            <person name="Mondo S."/>
            <person name="Nolan M."/>
            <person name="Ohm R."/>
            <person name="Pangilinan J."/>
            <person name="Park H.-J."/>
            <person name="Ramirez L."/>
            <person name="Alfaro M."/>
            <person name="Sun H."/>
            <person name="Tritt A."/>
            <person name="Yoshinaga Y."/>
            <person name="Zwiers L.-H."/>
            <person name="Turgeon B."/>
            <person name="Goodwin S."/>
            <person name="Spatafora J."/>
            <person name="Crous P."/>
            <person name="Grigoriev I."/>
        </authorList>
    </citation>
    <scope>NUCLEOTIDE SEQUENCE</scope>
    <source>
        <strain evidence="2">CBS 121739</strain>
    </source>
</reference>